<proteinExistence type="predicted"/>
<keyword evidence="2" id="KW-1185">Reference proteome</keyword>
<dbReference type="EMBL" id="CP018632">
    <property type="protein sequence ID" value="ASJ70500.1"/>
    <property type="molecule type" value="Genomic_DNA"/>
</dbReference>
<dbReference type="KEGG" id="gai:IMCC3135_01930"/>
<dbReference type="Proteomes" id="UP000250079">
    <property type="component" value="Chromosome"/>
</dbReference>
<evidence type="ECO:0000313" key="2">
    <source>
        <dbReference type="Proteomes" id="UP000250079"/>
    </source>
</evidence>
<evidence type="ECO:0000313" key="1">
    <source>
        <dbReference type="EMBL" id="ASJ70500.1"/>
    </source>
</evidence>
<dbReference type="RefSeq" id="WP_205737865.1">
    <property type="nucleotide sequence ID" value="NZ_CP018632.1"/>
</dbReference>
<protein>
    <submittedName>
        <fullName evidence="1">Uncharacterized protein</fullName>
    </submittedName>
</protein>
<accession>A0A2Z2NNT6</accession>
<gene>
    <name evidence="1" type="ORF">IMCC3135_01930</name>
</gene>
<dbReference type="AlphaFoldDB" id="A0A2Z2NNT6"/>
<organism evidence="1 2">
    <name type="scientific">Granulosicoccus antarcticus IMCC3135</name>
    <dbReference type="NCBI Taxonomy" id="1192854"/>
    <lineage>
        <taxon>Bacteria</taxon>
        <taxon>Pseudomonadati</taxon>
        <taxon>Pseudomonadota</taxon>
        <taxon>Gammaproteobacteria</taxon>
        <taxon>Chromatiales</taxon>
        <taxon>Granulosicoccaceae</taxon>
        <taxon>Granulosicoccus</taxon>
    </lineage>
</organism>
<name>A0A2Z2NNT6_9GAMM</name>
<reference evidence="1 2" key="1">
    <citation type="submission" date="2016-12" db="EMBL/GenBank/DDBJ databases">
        <authorList>
            <person name="Song W.-J."/>
            <person name="Kurnit D.M."/>
        </authorList>
    </citation>
    <scope>NUCLEOTIDE SEQUENCE [LARGE SCALE GENOMIC DNA]</scope>
    <source>
        <strain evidence="1 2">IMCC3135</strain>
    </source>
</reference>
<sequence length="98" mass="10727">MSEITPTQATMMVAMNDTDKTKRSSSWFEAMADAWGKALDKQANTISEMSSELVDGMDSPRQVSMLTAESLRMQFLSNSSHTAITAVGSSLETMARKQ</sequence>